<organism evidence="1 2">
    <name type="scientific">Pseudomonas fluorescens</name>
    <dbReference type="NCBI Taxonomy" id="294"/>
    <lineage>
        <taxon>Bacteria</taxon>
        <taxon>Pseudomonadati</taxon>
        <taxon>Pseudomonadota</taxon>
        <taxon>Gammaproteobacteria</taxon>
        <taxon>Pseudomonadales</taxon>
        <taxon>Pseudomonadaceae</taxon>
        <taxon>Pseudomonas</taxon>
    </lineage>
</organism>
<comment type="caution">
    <text evidence="1">The sequence shown here is derived from an EMBL/GenBank/DDBJ whole genome shotgun (WGS) entry which is preliminary data.</text>
</comment>
<protein>
    <submittedName>
        <fullName evidence="1">Uncharacterized protein</fullName>
    </submittedName>
</protein>
<accession>A0A109KQA5</accession>
<proteinExistence type="predicted"/>
<name>A0A109KQA5_PSEFL</name>
<reference evidence="1 2" key="1">
    <citation type="submission" date="2015-05" db="EMBL/GenBank/DDBJ databases">
        <title>A genomic and transcriptomic approach to investigate the blue pigment phenotype in Pseudomonas fluorescens.</title>
        <authorList>
            <person name="Andreani N.A."/>
            <person name="Cardazzo B."/>
        </authorList>
    </citation>
    <scope>NUCLEOTIDE SEQUENCE [LARGE SCALE GENOMIC DNA]</scope>
    <source>
        <strain evidence="1 2">Ps_40</strain>
    </source>
</reference>
<dbReference type="RefSeq" id="WP_060766082.1">
    <property type="nucleotide sequence ID" value="NZ_LCYC01000048.1"/>
</dbReference>
<evidence type="ECO:0000313" key="2">
    <source>
        <dbReference type="Proteomes" id="UP000063434"/>
    </source>
</evidence>
<dbReference type="Proteomes" id="UP000063434">
    <property type="component" value="Unassembled WGS sequence"/>
</dbReference>
<dbReference type="AlphaFoldDB" id="A0A109KQA5"/>
<gene>
    <name evidence="1" type="ORF">PFL603g_03496</name>
</gene>
<sequence>MKSEAGASLPGDAHAQALAAGIRRLELAIERESWGADSVADADQVYELPEYAELLEQAYASGFVQGDLSHEGFDFNAINTRPQGQLSALAYAEICRYVNALYRAERHNWGWGSLVLSAIQSGALGVIAARLETGR</sequence>
<dbReference type="EMBL" id="LCYC01000048">
    <property type="protein sequence ID" value="KWV73386.1"/>
    <property type="molecule type" value="Genomic_DNA"/>
</dbReference>
<dbReference type="PATRIC" id="fig|294.195.peg.3747"/>
<evidence type="ECO:0000313" key="1">
    <source>
        <dbReference type="EMBL" id="KWV73386.1"/>
    </source>
</evidence>